<sequence length="354" mass="38153">MKIIHTSMLLPIILGGCSLPHRQPASSDALQFVDAQIQTNTQIIILAQDSLKQASAITQRARSPTPKLSSSLKPSAATSNSGQINPSSIRGVKNVKSLGTPGTFTLINRTARNQPLDAALHQIVPQGWTVEFSADLKTVSQQRVNLEANDQWPFALDRLLIQHQLVALINWPTQRVSIARWTTSFNSAPVATASPAKTGNVSALIKPPTSSPSVISPGPYNPFSASRTVGPAVIKPGKAIPSSPPVASTTPVIKVEVKPTVAPKDWRAEKGSTLKDTVFLWAANAKCIKGENDTWSVVWMTDVNYRIDAPLSFSGSFREALNGVFRLYTTATVPLYAGISTTQCLIKVDDKEVR</sequence>
<geneLocation type="plasmid" evidence="3">
    <name>pGDT4</name>
</geneLocation>
<dbReference type="AlphaFoldDB" id="B7UF81"/>
<dbReference type="PROSITE" id="PS51257">
    <property type="entry name" value="PROKAR_LIPOPROTEIN"/>
    <property type="match status" value="1"/>
</dbReference>
<gene>
    <name evidence="3" type="ORF">pGDT4_0086</name>
</gene>
<protein>
    <submittedName>
        <fullName evidence="3">PilL protein</fullName>
    </submittedName>
</protein>
<evidence type="ECO:0000256" key="1">
    <source>
        <dbReference type="SAM" id="MobiDB-lite"/>
    </source>
</evidence>
<organism evidence="3">
    <name type="scientific">Yersinia pseudotuberculosis</name>
    <dbReference type="NCBI Taxonomy" id="633"/>
    <lineage>
        <taxon>Bacteria</taxon>
        <taxon>Pseudomonadati</taxon>
        <taxon>Pseudomonadota</taxon>
        <taxon>Gammaproteobacteria</taxon>
        <taxon>Enterobacterales</taxon>
        <taxon>Yersiniaceae</taxon>
        <taxon>Yersinia</taxon>
    </lineage>
</organism>
<proteinExistence type="predicted"/>
<feature type="compositionally biased region" description="Low complexity" evidence="1">
    <location>
        <begin position="63"/>
        <end position="79"/>
    </location>
</feature>
<feature type="region of interest" description="Disordered" evidence="1">
    <location>
        <begin position="57"/>
        <end position="92"/>
    </location>
</feature>
<dbReference type="InterPro" id="IPR018927">
    <property type="entry name" value="Pilus_synth_Q_C"/>
</dbReference>
<dbReference type="EMBL" id="FM178282">
    <property type="protein sequence ID" value="CAQ76597.1"/>
    <property type="molecule type" value="Genomic_DNA"/>
</dbReference>
<dbReference type="RefSeq" id="WP_012606417.1">
    <property type="nucleotide sequence ID" value="NC_011759.1"/>
</dbReference>
<keyword evidence="3" id="KW-0614">Plasmid</keyword>
<evidence type="ECO:0000313" key="3">
    <source>
        <dbReference type="EMBL" id="CAQ76597.1"/>
    </source>
</evidence>
<accession>B7UF81</accession>
<feature type="domain" description="Toxin co-regulated pilus biosynthesis protein Q C-terminal" evidence="2">
    <location>
        <begin position="265"/>
        <end position="350"/>
    </location>
</feature>
<reference evidence="3" key="1">
    <citation type="journal article" date="2012" name="PLoS Genet.">
        <title>A Natural System of Chromosome Transfer in Yersinia pseudotuberculosis.</title>
        <authorList>
            <person name="Lesic B."/>
            <person name="Zouine M."/>
            <person name="Ducos-Galand M."/>
            <person name="Huon C."/>
            <person name="Rosso M.L."/>
            <person name="Prevost M.C."/>
            <person name="Mazel D."/>
            <person name="Carniel E."/>
        </authorList>
    </citation>
    <scope>NUCLEOTIDE SEQUENCE [LARGE SCALE GENOMIC DNA]</scope>
    <source>
        <strain evidence="3">IP32637</strain>
        <plasmid evidence="3">pGDT4</plasmid>
    </source>
</reference>
<evidence type="ECO:0000259" key="2">
    <source>
        <dbReference type="Pfam" id="PF10671"/>
    </source>
</evidence>
<name>B7UF81_YERPU</name>
<dbReference type="Pfam" id="PF10671">
    <property type="entry name" value="TcpQ"/>
    <property type="match status" value="1"/>
</dbReference>